<dbReference type="GO" id="GO:0004672">
    <property type="term" value="F:protein kinase activity"/>
    <property type="evidence" value="ECO:0007669"/>
    <property type="project" value="InterPro"/>
</dbReference>
<reference evidence="3" key="2">
    <citation type="submission" date="2019-01" db="EMBL/GenBank/DDBJ databases">
        <title>Genome sequence of Desulfonema ishimotonii strain Tokyo 01.</title>
        <authorList>
            <person name="Fukui M."/>
        </authorList>
    </citation>
    <scope>NUCLEOTIDE SEQUENCE [LARGE SCALE GENOMIC DNA]</scope>
    <source>
        <strain evidence="3">Tokyo 01</strain>
    </source>
</reference>
<evidence type="ECO:0000313" key="2">
    <source>
        <dbReference type="EMBL" id="GBC61074.1"/>
    </source>
</evidence>
<dbReference type="Gene3D" id="1.10.510.10">
    <property type="entry name" value="Transferase(Phosphotransferase) domain 1"/>
    <property type="match status" value="1"/>
</dbReference>
<sequence length="670" mass="77298">MVQIEKTDILLFFLEIFKLQHRAVNAPAKFVRLPGPCEGPEEIYELYIRCEGKWRTRRITIGRLAAESGSKSRCFKVIYDDVLVVKLPPSPVRHLAQYLAHIDREREIADRLAPDIECIIPGVSAILKRIPPFSEDYDLNSPQFEQRCVQKLRIFPQFQNYLKIRGQFAFFMNLSRYAFLSQVVSHIYDIGPRVQAELMAQEDALADPIAFEEKFGLRHMAVFFGITDVYSQYEQALTGLEKQHPLSATIPPYRKRRWFLTVLADRKICDSTLPTGFTAALNELIRNVVSENSEAAERFIKVFRTHVYRQAFHQGRAQISGIIANVLEMLALLRRKGVAMRDLKPDNVFIAGDPSSFPALLTYPKEYAIGLIDFETALWFRPPPGEAIRQPMRGGTPPYATPSHMFKNDLLAEIFDDLPRIFHFQDWQAVIGIIYRVVTGVQLFRETSQVMMPEMMKAVRRKCHGAPNTTLFKIYSRIFWHRATREFREKISRNREMFVIIRTELPLSVKKFIREELNLLQKDAEQELQTRICSQYMFRNRQSRMRLMTSSADALTRYRDNWETGQCVPAASPEIRSQVISLLKTVTLLKKKCEQISAWQTSLDTPKERISACDIMEMMFNVVFNAMYRQDWGALSEAIDCTLPGGEASETSGITCEDTDAIERSLTRIP</sequence>
<dbReference type="OrthoDB" id="5416351at2"/>
<evidence type="ECO:0000259" key="1">
    <source>
        <dbReference type="PROSITE" id="PS50011"/>
    </source>
</evidence>
<dbReference type="InterPro" id="IPR000719">
    <property type="entry name" value="Prot_kinase_dom"/>
</dbReference>
<dbReference type="EMBL" id="BEXT01000001">
    <property type="protein sequence ID" value="GBC61074.1"/>
    <property type="molecule type" value="Genomic_DNA"/>
</dbReference>
<accession>A0A401FVV9</accession>
<dbReference type="AlphaFoldDB" id="A0A401FVV9"/>
<dbReference type="RefSeq" id="WP_124328407.1">
    <property type="nucleotide sequence ID" value="NZ_BEXT01000001.1"/>
</dbReference>
<comment type="caution">
    <text evidence="2">The sequence shown here is derived from an EMBL/GenBank/DDBJ whole genome shotgun (WGS) entry which is preliminary data.</text>
</comment>
<dbReference type="GO" id="GO:0005524">
    <property type="term" value="F:ATP binding"/>
    <property type="evidence" value="ECO:0007669"/>
    <property type="project" value="InterPro"/>
</dbReference>
<dbReference type="Proteomes" id="UP000288096">
    <property type="component" value="Unassembled WGS sequence"/>
</dbReference>
<reference evidence="3" key="1">
    <citation type="submission" date="2017-11" db="EMBL/GenBank/DDBJ databases">
        <authorList>
            <person name="Watanabe M."/>
            <person name="Kojima H."/>
        </authorList>
    </citation>
    <scope>NUCLEOTIDE SEQUENCE [LARGE SCALE GENOMIC DNA]</scope>
    <source>
        <strain evidence="3">Tokyo 01</strain>
    </source>
</reference>
<dbReference type="SUPFAM" id="SSF56112">
    <property type="entry name" value="Protein kinase-like (PK-like)"/>
    <property type="match status" value="1"/>
</dbReference>
<proteinExistence type="predicted"/>
<dbReference type="PROSITE" id="PS50011">
    <property type="entry name" value="PROTEIN_KINASE_DOM"/>
    <property type="match status" value="1"/>
</dbReference>
<dbReference type="InterPro" id="IPR011009">
    <property type="entry name" value="Kinase-like_dom_sf"/>
</dbReference>
<gene>
    <name evidence="2" type="ORF">DENIS_2034</name>
</gene>
<name>A0A401FVV9_9BACT</name>
<organism evidence="2 3">
    <name type="scientific">Desulfonema ishimotonii</name>
    <dbReference type="NCBI Taxonomy" id="45657"/>
    <lineage>
        <taxon>Bacteria</taxon>
        <taxon>Pseudomonadati</taxon>
        <taxon>Thermodesulfobacteriota</taxon>
        <taxon>Desulfobacteria</taxon>
        <taxon>Desulfobacterales</taxon>
        <taxon>Desulfococcaceae</taxon>
        <taxon>Desulfonema</taxon>
    </lineage>
</organism>
<keyword evidence="3" id="KW-1185">Reference proteome</keyword>
<evidence type="ECO:0000313" key="3">
    <source>
        <dbReference type="Proteomes" id="UP000288096"/>
    </source>
</evidence>
<feature type="domain" description="Protein kinase" evidence="1">
    <location>
        <begin position="168"/>
        <end position="545"/>
    </location>
</feature>
<protein>
    <recommendedName>
        <fullName evidence="1">Protein kinase domain-containing protein</fullName>
    </recommendedName>
</protein>